<protein>
    <submittedName>
        <fullName evidence="2">Sugar phosphate isomerase/epimerase</fullName>
    </submittedName>
</protein>
<feature type="domain" description="Xylose isomerase-like TIM barrel" evidence="1">
    <location>
        <begin position="18"/>
        <end position="231"/>
    </location>
</feature>
<dbReference type="RefSeq" id="WP_073025695.1">
    <property type="nucleotide sequence ID" value="NZ_FQZS01000009.1"/>
</dbReference>
<dbReference type="InterPro" id="IPR050312">
    <property type="entry name" value="IolE/XylAMocC-like"/>
</dbReference>
<dbReference type="SUPFAM" id="SSF51658">
    <property type="entry name" value="Xylose isomerase-like"/>
    <property type="match status" value="1"/>
</dbReference>
<accession>A0A1M6EJZ5</accession>
<proteinExistence type="predicted"/>
<evidence type="ECO:0000313" key="2">
    <source>
        <dbReference type="EMBL" id="SHI85821.1"/>
    </source>
</evidence>
<dbReference type="Proteomes" id="UP000184442">
    <property type="component" value="Unassembled WGS sequence"/>
</dbReference>
<dbReference type="AlphaFoldDB" id="A0A1M6EJZ5"/>
<gene>
    <name evidence="2" type="ORF">SAMN02745176_01606</name>
</gene>
<evidence type="ECO:0000313" key="3">
    <source>
        <dbReference type="Proteomes" id="UP000184442"/>
    </source>
</evidence>
<organism evidence="2 3">
    <name type="scientific">Lutispora thermophila DSM 19022</name>
    <dbReference type="NCBI Taxonomy" id="1122184"/>
    <lineage>
        <taxon>Bacteria</taxon>
        <taxon>Bacillati</taxon>
        <taxon>Bacillota</taxon>
        <taxon>Clostridia</taxon>
        <taxon>Lutisporales</taxon>
        <taxon>Lutisporaceae</taxon>
        <taxon>Lutispora</taxon>
    </lineage>
</organism>
<dbReference type="PANTHER" id="PTHR12110:SF21">
    <property type="entry name" value="XYLOSE ISOMERASE-LIKE TIM BARREL DOMAIN-CONTAINING PROTEIN"/>
    <property type="match status" value="1"/>
</dbReference>
<dbReference type="PANTHER" id="PTHR12110">
    <property type="entry name" value="HYDROXYPYRUVATE ISOMERASE"/>
    <property type="match status" value="1"/>
</dbReference>
<dbReference type="GO" id="GO:0016853">
    <property type="term" value="F:isomerase activity"/>
    <property type="evidence" value="ECO:0007669"/>
    <property type="project" value="UniProtKB-KW"/>
</dbReference>
<name>A0A1M6EJZ5_9FIRM</name>
<dbReference type="Gene3D" id="3.20.20.150">
    <property type="entry name" value="Divalent-metal-dependent TIM barrel enzymes"/>
    <property type="match status" value="1"/>
</dbReference>
<dbReference type="OrthoDB" id="1900402at2"/>
<evidence type="ECO:0000259" key="1">
    <source>
        <dbReference type="Pfam" id="PF01261"/>
    </source>
</evidence>
<keyword evidence="3" id="KW-1185">Reference proteome</keyword>
<reference evidence="2 3" key="1">
    <citation type="submission" date="2016-11" db="EMBL/GenBank/DDBJ databases">
        <authorList>
            <person name="Jaros S."/>
            <person name="Januszkiewicz K."/>
            <person name="Wedrychowicz H."/>
        </authorList>
    </citation>
    <scope>NUCLEOTIDE SEQUENCE [LARGE SCALE GENOMIC DNA]</scope>
    <source>
        <strain evidence="2 3">DSM 19022</strain>
    </source>
</reference>
<dbReference type="InterPro" id="IPR036237">
    <property type="entry name" value="Xyl_isomerase-like_sf"/>
</dbReference>
<dbReference type="InterPro" id="IPR013022">
    <property type="entry name" value="Xyl_isomerase-like_TIM-brl"/>
</dbReference>
<dbReference type="STRING" id="1122184.SAMN02745176_01606"/>
<dbReference type="EMBL" id="FQZS01000009">
    <property type="protein sequence ID" value="SHI85821.1"/>
    <property type="molecule type" value="Genomic_DNA"/>
</dbReference>
<keyword evidence="2" id="KW-0413">Isomerase</keyword>
<dbReference type="Pfam" id="PF01261">
    <property type="entry name" value="AP_endonuc_2"/>
    <property type="match status" value="1"/>
</dbReference>
<sequence length="243" mass="28373">MVKIGCCARFFNRYENEVRFAKENGFDFMQLWYDSRGLCLHEDDRDFIDTIKRHGFPTIIHAVLNIDEFDEHVPKLLALLKELGHKELIIHPICMNQPIDEGTLDILDEKVRFALDVFNPEGITLHLENNSKLDPIFTDTNEIEKIFANNKRLEFILDIAHIDSMEHLSDMVHIKKPNILHIADKHFNVVHEHLPIGQGEMDFKHIFKNILNDFNGKIILEIVNTDQDIVNSKKIIESILKEK</sequence>